<sequence length="148" mass="16541">MALRGLARHLRPLVPQGVRLAQSAPTVFDKMVQFYVIDKSGTRHTVRGIEGNSLAAALRETGTFSDEFFLPHPMDPAATDCHVYVGNDYLDRLPTLSDAQSEEQRRVVDDYVRAAARPNSRMAYYIRLGPQLNGMTVALGPVEPWRVE</sequence>
<dbReference type="InParanoid" id="A0A2V0NLL1"/>
<dbReference type="InterPro" id="IPR012675">
    <property type="entry name" value="Beta-grasp_dom_sf"/>
</dbReference>
<evidence type="ECO:0000313" key="1">
    <source>
        <dbReference type="EMBL" id="GBF88314.1"/>
    </source>
</evidence>
<dbReference type="OrthoDB" id="268593at2759"/>
<proteinExistence type="predicted"/>
<gene>
    <name evidence="1" type="ORF">Rsub_01026</name>
</gene>
<comment type="caution">
    <text evidence="1">The sequence shown here is derived from an EMBL/GenBank/DDBJ whole genome shotgun (WGS) entry which is preliminary data.</text>
</comment>
<dbReference type="Proteomes" id="UP000247498">
    <property type="component" value="Unassembled WGS sequence"/>
</dbReference>
<dbReference type="EMBL" id="BDRX01000004">
    <property type="protein sequence ID" value="GBF88314.1"/>
    <property type="molecule type" value="Genomic_DNA"/>
</dbReference>
<dbReference type="Gene3D" id="3.10.20.30">
    <property type="match status" value="1"/>
</dbReference>
<accession>A0A2V0NLL1</accession>
<dbReference type="FunCoup" id="A0A2V0NLL1">
    <property type="interactions" value="431"/>
</dbReference>
<reference evidence="1 2" key="1">
    <citation type="journal article" date="2018" name="Sci. Rep.">
        <title>Raphidocelis subcapitata (=Pseudokirchneriella subcapitata) provides an insight into genome evolution and environmental adaptations in the Sphaeropleales.</title>
        <authorList>
            <person name="Suzuki S."/>
            <person name="Yamaguchi H."/>
            <person name="Nakajima N."/>
            <person name="Kawachi M."/>
        </authorList>
    </citation>
    <scope>NUCLEOTIDE SEQUENCE [LARGE SCALE GENOMIC DNA]</scope>
    <source>
        <strain evidence="1 2">NIES-35</strain>
    </source>
</reference>
<organism evidence="1 2">
    <name type="scientific">Raphidocelis subcapitata</name>
    <dbReference type="NCBI Taxonomy" id="307507"/>
    <lineage>
        <taxon>Eukaryota</taxon>
        <taxon>Viridiplantae</taxon>
        <taxon>Chlorophyta</taxon>
        <taxon>core chlorophytes</taxon>
        <taxon>Chlorophyceae</taxon>
        <taxon>CS clade</taxon>
        <taxon>Sphaeropleales</taxon>
        <taxon>Selenastraceae</taxon>
        <taxon>Raphidocelis</taxon>
    </lineage>
</organism>
<name>A0A2V0NLL1_9CHLO</name>
<dbReference type="STRING" id="307507.A0A2V0NLL1"/>
<keyword evidence="2" id="KW-1185">Reference proteome</keyword>
<dbReference type="AlphaFoldDB" id="A0A2V0NLL1"/>
<protein>
    <submittedName>
        <fullName evidence="1">Uncharacterized protein</fullName>
    </submittedName>
</protein>
<evidence type="ECO:0000313" key="2">
    <source>
        <dbReference type="Proteomes" id="UP000247498"/>
    </source>
</evidence>